<dbReference type="AlphaFoldDB" id="A0A4P1RQB2"/>
<feature type="compositionally biased region" description="Acidic residues" evidence="1">
    <location>
        <begin position="42"/>
        <end position="53"/>
    </location>
</feature>
<keyword evidence="3" id="KW-1185">Reference proteome</keyword>
<dbReference type="EMBL" id="CM007363">
    <property type="protein sequence ID" value="OIW15997.1"/>
    <property type="molecule type" value="Genomic_DNA"/>
</dbReference>
<proteinExistence type="predicted"/>
<organism evidence="2 3">
    <name type="scientific">Lupinus angustifolius</name>
    <name type="common">Narrow-leaved blue lupine</name>
    <dbReference type="NCBI Taxonomy" id="3871"/>
    <lineage>
        <taxon>Eukaryota</taxon>
        <taxon>Viridiplantae</taxon>
        <taxon>Streptophyta</taxon>
        <taxon>Embryophyta</taxon>
        <taxon>Tracheophyta</taxon>
        <taxon>Spermatophyta</taxon>
        <taxon>Magnoliopsida</taxon>
        <taxon>eudicotyledons</taxon>
        <taxon>Gunneridae</taxon>
        <taxon>Pentapetalae</taxon>
        <taxon>rosids</taxon>
        <taxon>fabids</taxon>
        <taxon>Fabales</taxon>
        <taxon>Fabaceae</taxon>
        <taxon>Papilionoideae</taxon>
        <taxon>50 kb inversion clade</taxon>
        <taxon>genistoids sensu lato</taxon>
        <taxon>core genistoids</taxon>
        <taxon>Genisteae</taxon>
        <taxon>Lupinus</taxon>
    </lineage>
</organism>
<protein>
    <submittedName>
        <fullName evidence="2">Uncharacterized protein</fullName>
    </submittedName>
</protein>
<evidence type="ECO:0000313" key="3">
    <source>
        <dbReference type="Proteomes" id="UP000188354"/>
    </source>
</evidence>
<name>A0A4P1RQB2_LUPAN</name>
<feature type="region of interest" description="Disordered" evidence="1">
    <location>
        <begin position="36"/>
        <end position="84"/>
    </location>
</feature>
<evidence type="ECO:0000313" key="2">
    <source>
        <dbReference type="EMBL" id="OIW15997.1"/>
    </source>
</evidence>
<reference evidence="2 3" key="1">
    <citation type="journal article" date="2017" name="Plant Biotechnol. J.">
        <title>A comprehensive draft genome sequence for lupin (Lupinus angustifolius), an emerging health food: insights into plant-microbe interactions and legume evolution.</title>
        <authorList>
            <person name="Hane J.K."/>
            <person name="Ming Y."/>
            <person name="Kamphuis L.G."/>
            <person name="Nelson M.N."/>
            <person name="Garg G."/>
            <person name="Atkins C.A."/>
            <person name="Bayer P.E."/>
            <person name="Bravo A."/>
            <person name="Bringans S."/>
            <person name="Cannon S."/>
            <person name="Edwards D."/>
            <person name="Foley R."/>
            <person name="Gao L.L."/>
            <person name="Harrison M.J."/>
            <person name="Huang W."/>
            <person name="Hurgobin B."/>
            <person name="Li S."/>
            <person name="Liu C.W."/>
            <person name="McGrath A."/>
            <person name="Morahan G."/>
            <person name="Murray J."/>
            <person name="Weller J."/>
            <person name="Jian J."/>
            <person name="Singh K.B."/>
        </authorList>
    </citation>
    <scope>NUCLEOTIDE SEQUENCE [LARGE SCALE GENOMIC DNA]</scope>
    <source>
        <strain evidence="3">cv. Tanjil</strain>
        <tissue evidence="2">Whole plant</tissue>
    </source>
</reference>
<gene>
    <name evidence="2" type="ORF">TanjilG_04532</name>
</gene>
<dbReference type="Gramene" id="OIW15997">
    <property type="protein sequence ID" value="OIW15997"/>
    <property type="gene ID" value="TanjilG_04532"/>
</dbReference>
<dbReference type="Proteomes" id="UP000188354">
    <property type="component" value="Chromosome LG03"/>
</dbReference>
<accession>A0A4P1RQB2</accession>
<evidence type="ECO:0000256" key="1">
    <source>
        <dbReference type="SAM" id="MobiDB-lite"/>
    </source>
</evidence>
<sequence length="84" mass="9203">MDILMTSSARQEYSLACAVDSGEYVFTYTRVYLNKSNGFDDSPGENETDEDNDDSKAGFGGGDDEDETSYKGAGGFDSEIWEDI</sequence>